<keyword evidence="2" id="KW-0378">Hydrolase</keyword>
<dbReference type="AlphaFoldDB" id="A0A9X1U1Z7"/>
<dbReference type="InterPro" id="IPR029058">
    <property type="entry name" value="AB_hydrolase_fold"/>
</dbReference>
<accession>A0A9X1U1Z7</accession>
<dbReference type="InterPro" id="IPR000073">
    <property type="entry name" value="AB_hydrolase_1"/>
</dbReference>
<dbReference type="PANTHER" id="PTHR46438:SF11">
    <property type="entry name" value="LIPASE-RELATED"/>
    <property type="match status" value="1"/>
</dbReference>
<reference evidence="2" key="1">
    <citation type="submission" date="2022-01" db="EMBL/GenBank/DDBJ databases">
        <title>Novel species in genus Dyadobacter.</title>
        <authorList>
            <person name="Ma C."/>
        </authorList>
    </citation>
    <scope>NUCLEOTIDE SEQUENCE</scope>
    <source>
        <strain evidence="2">CY357</strain>
    </source>
</reference>
<proteinExistence type="predicted"/>
<dbReference type="Pfam" id="PF00561">
    <property type="entry name" value="Abhydrolase_1"/>
    <property type="match status" value="1"/>
</dbReference>
<gene>
    <name evidence="2" type="ORF">L0661_16395</name>
</gene>
<dbReference type="RefSeq" id="WP_235178490.1">
    <property type="nucleotide sequence ID" value="NZ_JAKFFV010000009.1"/>
</dbReference>
<dbReference type="GO" id="GO:0016787">
    <property type="term" value="F:hydrolase activity"/>
    <property type="evidence" value="ECO:0007669"/>
    <property type="project" value="UniProtKB-KW"/>
</dbReference>
<protein>
    <submittedName>
        <fullName evidence="2">Alpha/beta hydrolase</fullName>
    </submittedName>
</protein>
<name>A0A9X1U1Z7_9BACT</name>
<dbReference type="Proteomes" id="UP001139411">
    <property type="component" value="Unassembled WGS sequence"/>
</dbReference>
<dbReference type="Gene3D" id="3.40.50.1820">
    <property type="entry name" value="alpha/beta hydrolase"/>
    <property type="match status" value="1"/>
</dbReference>
<dbReference type="EMBL" id="JAKFFV010000009">
    <property type="protein sequence ID" value="MCF2499901.1"/>
    <property type="molecule type" value="Genomic_DNA"/>
</dbReference>
<feature type="domain" description="AB hydrolase-1" evidence="1">
    <location>
        <begin position="19"/>
        <end position="250"/>
    </location>
</feature>
<organism evidence="2 3">
    <name type="scientific">Dyadobacter chenhuakuii</name>
    <dbReference type="NCBI Taxonomy" id="2909339"/>
    <lineage>
        <taxon>Bacteria</taxon>
        <taxon>Pseudomonadati</taxon>
        <taxon>Bacteroidota</taxon>
        <taxon>Cytophagia</taxon>
        <taxon>Cytophagales</taxon>
        <taxon>Spirosomataceae</taxon>
        <taxon>Dyadobacter</taxon>
    </lineage>
</organism>
<comment type="caution">
    <text evidence="2">The sequence shown here is derived from an EMBL/GenBank/DDBJ whole genome shotgun (WGS) entry which is preliminary data.</text>
</comment>
<evidence type="ECO:0000313" key="2">
    <source>
        <dbReference type="EMBL" id="MCF2499901.1"/>
    </source>
</evidence>
<evidence type="ECO:0000313" key="3">
    <source>
        <dbReference type="Proteomes" id="UP001139411"/>
    </source>
</evidence>
<dbReference type="SUPFAM" id="SSF53474">
    <property type="entry name" value="alpha/beta-Hydrolases"/>
    <property type="match status" value="1"/>
</dbReference>
<sequence length="262" mass="30151">MQEPTKLPFHKLGRGNRILLAFHGIGQDGASCFRPFEKMLGERYTIYAFDLYFHGLSFEFQSGVVTKQFWVEQVRHFLETEKIDSFDIAGFSMGGRFALATLEGFPERVNDVFLIAPDGVSEHPLYSLASRFAPARGLFRWSMKRPESFFKVADVLQKAGLVNASLYRFTQQVLNTPEKRQTIYNSWVHFRDLRFDISALYEKASINNVSIYLFVGQFDKLLKPAAVRRLADLIPKNQYIQLKSGHTQLVEQAASWIFALFK</sequence>
<evidence type="ECO:0000259" key="1">
    <source>
        <dbReference type="Pfam" id="PF00561"/>
    </source>
</evidence>
<dbReference type="PANTHER" id="PTHR46438">
    <property type="entry name" value="ALPHA/BETA-HYDROLASES SUPERFAMILY PROTEIN"/>
    <property type="match status" value="1"/>
</dbReference>